<keyword evidence="1" id="KW-0732">Signal</keyword>
<feature type="chain" id="PRO_5032962346" evidence="1">
    <location>
        <begin position="20"/>
        <end position="540"/>
    </location>
</feature>
<name>A0A849A217_9ACTN</name>
<reference evidence="3 4" key="1">
    <citation type="submission" date="2020-05" db="EMBL/GenBank/DDBJ databases">
        <title>Nakamurella sp. DB0629 isolated from air conditioner.</title>
        <authorList>
            <person name="Kim D.H."/>
            <person name="Kim D.-U."/>
        </authorList>
    </citation>
    <scope>NUCLEOTIDE SEQUENCE [LARGE SCALE GENOMIC DNA]</scope>
    <source>
        <strain evidence="3 4">DB0629</strain>
    </source>
</reference>
<gene>
    <name evidence="3" type="ORF">HKD39_02485</name>
</gene>
<dbReference type="AlphaFoldDB" id="A0A849A217"/>
<evidence type="ECO:0000259" key="2">
    <source>
        <dbReference type="Pfam" id="PF09992"/>
    </source>
</evidence>
<dbReference type="PANTHER" id="PTHR40446">
    <property type="entry name" value="N-ACETYLGLUCOSAMINE-1-PHOSPHODIESTER ALPHA-N-ACETYLGLUCOSAMINIDASE"/>
    <property type="match status" value="1"/>
</dbReference>
<dbReference type="PANTHER" id="PTHR40446:SF2">
    <property type="entry name" value="N-ACETYLGLUCOSAMINE-1-PHOSPHODIESTER ALPHA-N-ACETYLGLUCOSAMINIDASE"/>
    <property type="match status" value="1"/>
</dbReference>
<feature type="signal peptide" evidence="1">
    <location>
        <begin position="1"/>
        <end position="19"/>
    </location>
</feature>
<organism evidence="3 4">
    <name type="scientific">Nakamurella aerolata</name>
    <dbReference type="NCBI Taxonomy" id="1656892"/>
    <lineage>
        <taxon>Bacteria</taxon>
        <taxon>Bacillati</taxon>
        <taxon>Actinomycetota</taxon>
        <taxon>Actinomycetes</taxon>
        <taxon>Nakamurellales</taxon>
        <taxon>Nakamurellaceae</taxon>
        <taxon>Nakamurella</taxon>
    </lineage>
</organism>
<dbReference type="Proteomes" id="UP000562984">
    <property type="component" value="Unassembled WGS sequence"/>
</dbReference>
<evidence type="ECO:0000256" key="1">
    <source>
        <dbReference type="SAM" id="SignalP"/>
    </source>
</evidence>
<sequence length="540" mass="54214">MLIAAVVGSALVVVNPAAATATGTTTAGAATAGAIAPATAAGTGPAIPLGPAGTQQSEQIRQLTPGVQLTSIVRGAVDPETRWVVEVNIPGGAGSPDPDAPARAVQDKAAADAAVTTLAAAGLPARSDAVIQPATADVPRSVLGYRVRLVQTYADQTAAVTAAKQVSATGLSGRAWYSGWDGGSDAKGRWRINVLTIDPASFTGSLRAGYGPDLERREKVTELSAGATAAVNAGFFVLDPKAGAPGDPAGAGVYGGVVESEPVGNRPVLVLADDATGTAVLRPRWDATVTVRGRNLRLDGLNRVPGLIRNCGGLGDLPTSAPVHDATCTDPDELVKFTPAFDASTPAGPGTEVVVNSDGTVAQVRAIRGSALGAGQWSVQATGSRIAELGTVRVGQQLTSRTDLIGRFGKPLAGPGVSAVNGGPVLIDRGRVSITQRADGFVQPENPSFAYGWVLQRNPRTFAGVDAAGRTLLVTVDGRQLGDLGLSIPETAAVAKALGMVQAINLDGGGSTAMAVNGALVTSPSDAAGERPVGDAIVIG</sequence>
<evidence type="ECO:0000313" key="3">
    <source>
        <dbReference type="EMBL" id="NNG34605.1"/>
    </source>
</evidence>
<feature type="domain" description="Phosphodiester glycosidase" evidence="2">
    <location>
        <begin position="360"/>
        <end position="539"/>
    </location>
</feature>
<evidence type="ECO:0000313" key="4">
    <source>
        <dbReference type="Proteomes" id="UP000562984"/>
    </source>
</evidence>
<comment type="caution">
    <text evidence="3">The sequence shown here is derived from an EMBL/GenBank/DDBJ whole genome shotgun (WGS) entry which is preliminary data.</text>
</comment>
<protein>
    <submittedName>
        <fullName evidence="3">Sporulation domain-containing protein</fullName>
    </submittedName>
</protein>
<dbReference type="EMBL" id="JABEND010000001">
    <property type="protein sequence ID" value="NNG34605.1"/>
    <property type="molecule type" value="Genomic_DNA"/>
</dbReference>
<dbReference type="InterPro" id="IPR018711">
    <property type="entry name" value="NAGPA"/>
</dbReference>
<keyword evidence="4" id="KW-1185">Reference proteome</keyword>
<dbReference type="Pfam" id="PF09992">
    <property type="entry name" value="NAGPA"/>
    <property type="match status" value="1"/>
</dbReference>
<accession>A0A849A217</accession>
<proteinExistence type="predicted"/>